<dbReference type="EMBL" id="SMGD01000014">
    <property type="protein sequence ID" value="TCK47541.1"/>
    <property type="molecule type" value="Genomic_DNA"/>
</dbReference>
<evidence type="ECO:0000313" key="13">
    <source>
        <dbReference type="Proteomes" id="UP000295565"/>
    </source>
</evidence>
<evidence type="ECO:0000256" key="5">
    <source>
        <dbReference type="ARBA" id="ARBA00022723"/>
    </source>
</evidence>
<keyword evidence="6 10" id="KW-0378">Hydrolase</keyword>
<dbReference type="UniPathway" id="UPA00359">
    <property type="reaction ID" value="UER00480"/>
</dbReference>
<feature type="domain" description="Calcineurin-like phosphoesterase" evidence="11">
    <location>
        <begin position="4"/>
        <end position="199"/>
    </location>
</feature>
<organism evidence="12 13">
    <name type="scientific">Celerinatantimonas diazotrophica</name>
    <dbReference type="NCBI Taxonomy" id="412034"/>
    <lineage>
        <taxon>Bacteria</taxon>
        <taxon>Pseudomonadati</taxon>
        <taxon>Pseudomonadota</taxon>
        <taxon>Gammaproteobacteria</taxon>
        <taxon>Celerinatantimonadaceae</taxon>
        <taxon>Celerinatantimonas</taxon>
    </lineage>
</organism>
<feature type="binding site" evidence="10">
    <location>
        <position position="10"/>
    </location>
    <ligand>
        <name>Mn(2+)</name>
        <dbReference type="ChEBI" id="CHEBI:29035"/>
        <label>1</label>
    </ligand>
</feature>
<dbReference type="NCBIfam" id="NF003743">
    <property type="entry name" value="PRK05340.1"/>
    <property type="match status" value="1"/>
</dbReference>
<feature type="binding site" evidence="10">
    <location>
        <position position="114"/>
    </location>
    <ligand>
        <name>Mn(2+)</name>
        <dbReference type="ChEBI" id="CHEBI:29035"/>
        <label>2</label>
    </ligand>
</feature>
<keyword evidence="1 10" id="KW-1003">Cell membrane</keyword>
<dbReference type="Proteomes" id="UP000295565">
    <property type="component" value="Unassembled WGS sequence"/>
</dbReference>
<comment type="pathway">
    <text evidence="10">Glycolipid biosynthesis; lipid IV(A) biosynthesis; lipid IV(A) from (3R)-3-hydroxytetradecanoyl-[acyl-carrier-protein] and UDP-N-acetyl-alpha-D-glucosamine: step 4/6.</text>
</comment>
<evidence type="ECO:0000256" key="10">
    <source>
        <dbReference type="HAMAP-Rule" id="MF_00575"/>
    </source>
</evidence>
<dbReference type="HAMAP" id="MF_00575">
    <property type="entry name" value="LpxH"/>
    <property type="match status" value="1"/>
</dbReference>
<keyword evidence="8 10" id="KW-0472">Membrane</keyword>
<evidence type="ECO:0000256" key="7">
    <source>
        <dbReference type="ARBA" id="ARBA00023098"/>
    </source>
</evidence>
<protein>
    <recommendedName>
        <fullName evidence="10">UDP-2,3-diacylglucosamine hydrolase</fullName>
        <ecNumber evidence="10">3.6.1.54</ecNumber>
    </recommendedName>
    <alternativeName>
        <fullName evidence="10">UDP-2,3-diacylglucosamine diphosphatase</fullName>
    </alternativeName>
</protein>
<keyword evidence="9 10" id="KW-0464">Manganese</keyword>
<feature type="binding site" evidence="10">
    <location>
        <position position="197"/>
    </location>
    <ligand>
        <name>Mn(2+)</name>
        <dbReference type="ChEBI" id="CHEBI:29035"/>
        <label>1</label>
    </ligand>
</feature>
<keyword evidence="2 10" id="KW-0444">Lipid biosynthesis</keyword>
<dbReference type="PANTHER" id="PTHR34990">
    <property type="entry name" value="UDP-2,3-DIACYLGLUCOSAMINE HYDROLASE-RELATED"/>
    <property type="match status" value="1"/>
</dbReference>
<feature type="binding site" evidence="10">
    <location>
        <position position="41"/>
    </location>
    <ligand>
        <name>Mn(2+)</name>
        <dbReference type="ChEBI" id="CHEBI:29035"/>
        <label>2</label>
    </ligand>
</feature>
<comment type="catalytic activity">
    <reaction evidence="10">
        <text>UDP-2-N,3-O-bis[(3R)-3-hydroxytetradecanoyl]-alpha-D-glucosamine + H2O = 2-N,3-O-bis[(3R)-3-hydroxytetradecanoyl]-alpha-D-glucosaminyl 1-phosphate + UMP + 2 H(+)</text>
        <dbReference type="Rhea" id="RHEA:25213"/>
        <dbReference type="ChEBI" id="CHEBI:15377"/>
        <dbReference type="ChEBI" id="CHEBI:15378"/>
        <dbReference type="ChEBI" id="CHEBI:57865"/>
        <dbReference type="ChEBI" id="CHEBI:57957"/>
        <dbReference type="ChEBI" id="CHEBI:78847"/>
        <dbReference type="EC" id="3.6.1.54"/>
    </reaction>
</comment>
<proteinExistence type="inferred from homology"/>
<comment type="function">
    <text evidence="10">Hydrolyzes the pyrophosphate bond of UDP-2,3-diacylglucosamine to yield 2,3-diacylglucosamine 1-phosphate (lipid X) and UMP by catalyzing the attack of water at the alpha-P atom. Involved in the biosynthesis of lipid A, a phosphorylated glycolipid that anchors the lipopolysaccharide to the outer membrane of the cell.</text>
</comment>
<feature type="binding site" evidence="10">
    <location>
        <position position="8"/>
    </location>
    <ligand>
        <name>Mn(2+)</name>
        <dbReference type="ChEBI" id="CHEBI:29035"/>
        <label>1</label>
    </ligand>
</feature>
<evidence type="ECO:0000256" key="1">
    <source>
        <dbReference type="ARBA" id="ARBA00022475"/>
    </source>
</evidence>
<keyword evidence="4 10" id="KW-0441">Lipid A biosynthesis</keyword>
<dbReference type="InterPro" id="IPR043461">
    <property type="entry name" value="LpxH-like"/>
</dbReference>
<evidence type="ECO:0000256" key="9">
    <source>
        <dbReference type="ARBA" id="ARBA00023211"/>
    </source>
</evidence>
<dbReference type="SUPFAM" id="SSF56300">
    <property type="entry name" value="Metallo-dependent phosphatases"/>
    <property type="match status" value="1"/>
</dbReference>
<dbReference type="PANTHER" id="PTHR34990:SF1">
    <property type="entry name" value="UDP-2,3-DIACYLGLUCOSAMINE HYDROLASE"/>
    <property type="match status" value="1"/>
</dbReference>
<comment type="subcellular location">
    <subcellularLocation>
        <location evidence="10">Cell inner membrane</location>
        <topology evidence="10">Peripheral membrane protein</topology>
        <orientation evidence="10">Cytoplasmic side</orientation>
    </subcellularLocation>
</comment>
<dbReference type="InterPro" id="IPR004843">
    <property type="entry name" value="Calcineurin-like_PHP"/>
</dbReference>
<accession>A0A4V2PNL6</accession>
<feature type="binding site" evidence="10">
    <location>
        <position position="79"/>
    </location>
    <ligand>
        <name>Mn(2+)</name>
        <dbReference type="ChEBI" id="CHEBI:29035"/>
        <label>2</label>
    </ligand>
</feature>
<feature type="binding site" evidence="10">
    <location>
        <position position="164"/>
    </location>
    <ligand>
        <name>substrate</name>
    </ligand>
</feature>
<evidence type="ECO:0000256" key="4">
    <source>
        <dbReference type="ARBA" id="ARBA00022556"/>
    </source>
</evidence>
<feature type="binding site" evidence="10">
    <location>
        <position position="160"/>
    </location>
    <ligand>
        <name>substrate</name>
    </ligand>
</feature>
<evidence type="ECO:0000259" key="11">
    <source>
        <dbReference type="Pfam" id="PF00149"/>
    </source>
</evidence>
<evidence type="ECO:0000313" key="12">
    <source>
        <dbReference type="EMBL" id="TCK47541.1"/>
    </source>
</evidence>
<dbReference type="InterPro" id="IPR029052">
    <property type="entry name" value="Metallo-depent_PP-like"/>
</dbReference>
<dbReference type="CDD" id="cd07398">
    <property type="entry name" value="MPP_YbbF-LpxH"/>
    <property type="match status" value="1"/>
</dbReference>
<keyword evidence="13" id="KW-1185">Reference proteome</keyword>
<gene>
    <name evidence="10" type="primary">lpxH</name>
    <name evidence="12" type="ORF">EV690_2572</name>
</gene>
<evidence type="ECO:0000256" key="8">
    <source>
        <dbReference type="ARBA" id="ARBA00023136"/>
    </source>
</evidence>
<name>A0A4V2PNL6_9GAMM</name>
<reference evidence="12 13" key="1">
    <citation type="submission" date="2019-03" db="EMBL/GenBank/DDBJ databases">
        <title>Genomic Encyclopedia of Type Strains, Phase IV (KMG-IV): sequencing the most valuable type-strain genomes for metagenomic binning, comparative biology and taxonomic classification.</title>
        <authorList>
            <person name="Goeker M."/>
        </authorList>
    </citation>
    <scope>NUCLEOTIDE SEQUENCE [LARGE SCALE GENOMIC DNA]</scope>
    <source>
        <strain evidence="12 13">DSM 18577</strain>
    </source>
</reference>
<comment type="caution">
    <text evidence="12">The sequence shown here is derived from an EMBL/GenBank/DDBJ whole genome shotgun (WGS) entry which is preliminary data.</text>
</comment>
<feature type="binding site" evidence="10">
    <location>
        <position position="167"/>
    </location>
    <ligand>
        <name>substrate</name>
    </ligand>
</feature>
<dbReference type="GO" id="GO:0030145">
    <property type="term" value="F:manganese ion binding"/>
    <property type="evidence" value="ECO:0007669"/>
    <property type="project" value="UniProtKB-UniRule"/>
</dbReference>
<dbReference type="Gene3D" id="3.60.21.10">
    <property type="match status" value="1"/>
</dbReference>
<comment type="cofactor">
    <cofactor evidence="10">
        <name>Mn(2+)</name>
        <dbReference type="ChEBI" id="CHEBI:29035"/>
    </cofactor>
    <text evidence="10">Binds 2 Mn(2+) ions per subunit in a binuclear metal center.</text>
</comment>
<dbReference type="OrthoDB" id="9783283at2"/>
<comment type="similarity">
    <text evidence="10">Belongs to the LpxH family.</text>
</comment>
<dbReference type="GO" id="GO:0005737">
    <property type="term" value="C:cytoplasm"/>
    <property type="evidence" value="ECO:0007669"/>
    <property type="project" value="InterPro"/>
</dbReference>
<dbReference type="NCBIfam" id="TIGR01854">
    <property type="entry name" value="lipid_A_lpxH"/>
    <property type="match status" value="1"/>
</dbReference>
<evidence type="ECO:0000256" key="2">
    <source>
        <dbReference type="ARBA" id="ARBA00022516"/>
    </source>
</evidence>
<feature type="binding site" evidence="10">
    <location>
        <position position="195"/>
    </location>
    <ligand>
        <name>Mn(2+)</name>
        <dbReference type="ChEBI" id="CHEBI:29035"/>
        <label>2</label>
    </ligand>
</feature>
<dbReference type="GO" id="GO:0009245">
    <property type="term" value="P:lipid A biosynthetic process"/>
    <property type="evidence" value="ECO:0007669"/>
    <property type="project" value="UniProtKB-UniRule"/>
</dbReference>
<dbReference type="Pfam" id="PF00149">
    <property type="entry name" value="Metallophos"/>
    <property type="match status" value="1"/>
</dbReference>
<dbReference type="GO" id="GO:0008758">
    <property type="term" value="F:UDP-2,3-diacylglucosamine hydrolase activity"/>
    <property type="evidence" value="ECO:0007669"/>
    <property type="project" value="UniProtKB-UniRule"/>
</dbReference>
<evidence type="ECO:0000256" key="6">
    <source>
        <dbReference type="ARBA" id="ARBA00022801"/>
    </source>
</evidence>
<keyword evidence="3 10" id="KW-0997">Cell inner membrane</keyword>
<evidence type="ECO:0000256" key="3">
    <source>
        <dbReference type="ARBA" id="ARBA00022519"/>
    </source>
</evidence>
<dbReference type="AlphaFoldDB" id="A0A4V2PNL6"/>
<dbReference type="RefSeq" id="WP_131913350.1">
    <property type="nucleotide sequence ID" value="NZ_OU594967.1"/>
</dbReference>
<dbReference type="EC" id="3.6.1.54" evidence="10"/>
<sequence length="238" mass="27637">MVSYFIADLHLSDERPDILGAFVRFIRSEAVHADALYILGDLFEVWVGDDITNHTSQTVASELKKLTDTGVPCYFICGNRDFLVGKRYLSECGIQYLADETIINLYGHKTMLLHGDIMCTLDEDYQKFRRKVHNPIIQWLFLCLPKFARIKIAKNMRMHSQAQNQNKSDSIMDVTEQEVTHRFEQHNLEWMIHGHTHRPAIHSPFNDERQRIVLGDWYQQSSVLSVTAEELLLEGDKL</sequence>
<dbReference type="GO" id="GO:0019897">
    <property type="term" value="C:extrinsic component of plasma membrane"/>
    <property type="evidence" value="ECO:0007669"/>
    <property type="project" value="UniProtKB-UniRule"/>
</dbReference>
<feature type="binding site" evidence="10">
    <location>
        <position position="41"/>
    </location>
    <ligand>
        <name>Mn(2+)</name>
        <dbReference type="ChEBI" id="CHEBI:29035"/>
        <label>1</label>
    </ligand>
</feature>
<feature type="binding site" evidence="10">
    <location>
        <position position="122"/>
    </location>
    <ligand>
        <name>substrate</name>
    </ligand>
</feature>
<feature type="binding site" evidence="10">
    <location>
        <begin position="79"/>
        <end position="80"/>
    </location>
    <ligand>
        <name>substrate</name>
    </ligand>
</feature>
<feature type="binding site" evidence="10">
    <location>
        <position position="195"/>
    </location>
    <ligand>
        <name>substrate</name>
    </ligand>
</feature>
<keyword evidence="7 10" id="KW-0443">Lipid metabolism</keyword>
<dbReference type="InterPro" id="IPR010138">
    <property type="entry name" value="UDP-diacylglucosamine_Hdrlase"/>
</dbReference>
<keyword evidence="5 10" id="KW-0479">Metal-binding</keyword>